<protein>
    <submittedName>
        <fullName evidence="3">ATP-grasp domain-containing protein</fullName>
    </submittedName>
</protein>
<dbReference type="EMBL" id="CP048836">
    <property type="protein sequence ID" value="QID16979.1"/>
    <property type="molecule type" value="Genomic_DNA"/>
</dbReference>
<feature type="domain" description="ATP-grasp" evidence="2">
    <location>
        <begin position="97"/>
        <end position="285"/>
    </location>
</feature>
<evidence type="ECO:0000259" key="2">
    <source>
        <dbReference type="PROSITE" id="PS50975"/>
    </source>
</evidence>
<dbReference type="InterPro" id="IPR011761">
    <property type="entry name" value="ATP-grasp"/>
</dbReference>
<sequence>MKSLLITGIGGDIAQGVATIIRSHWPSWRLVGTDTHEQHGGRLFVDELVLMPPASDPAYVDAIRDLIETRGIDVFLPMSEPELTVLGDLISSLGESRCVTAGASVIQTGLDKLSTVEALGRFGLPAPWTLPVSEAAPLAYPCILKNRTGSGSRAVFTVQDEVEARYLAGKYPNAVFQELLEPADREITCAVYRTREGRTASLLMLRRLTGGFTGWARVIEDAETTRMCEVIAEKLDLRGSMNVQLRLTDQGPRVFEINPRFSSTVLMRHRLGFCDVVWALEELLGHEVQLPTIAAGQVMVRIQDAVVVKES</sequence>
<name>A0A6C1B1X1_9RHOO</name>
<dbReference type="Pfam" id="PF21360">
    <property type="entry name" value="PylC-like_N"/>
    <property type="match status" value="1"/>
</dbReference>
<dbReference type="InterPro" id="IPR003806">
    <property type="entry name" value="ATP-grasp_PylC-type"/>
</dbReference>
<keyword evidence="1" id="KW-0547">Nucleotide-binding</keyword>
<dbReference type="RefSeq" id="WP_173764145.1">
    <property type="nucleotide sequence ID" value="NZ_CP048836.1"/>
</dbReference>
<dbReference type="SUPFAM" id="SSF56059">
    <property type="entry name" value="Glutathione synthetase ATP-binding domain-like"/>
    <property type="match status" value="1"/>
</dbReference>
<gene>
    <name evidence="3" type="ORF">G3580_04575</name>
</gene>
<dbReference type="Gene3D" id="3.30.470.20">
    <property type="entry name" value="ATP-grasp fold, B domain"/>
    <property type="match status" value="1"/>
</dbReference>
<dbReference type="InterPro" id="IPR048764">
    <property type="entry name" value="PylC_N"/>
</dbReference>
<dbReference type="Gene3D" id="3.30.1490.20">
    <property type="entry name" value="ATP-grasp fold, A domain"/>
    <property type="match status" value="1"/>
</dbReference>
<dbReference type="Pfam" id="PF02655">
    <property type="entry name" value="ATP-grasp_3"/>
    <property type="match status" value="1"/>
</dbReference>
<proteinExistence type="predicted"/>
<dbReference type="PROSITE" id="PS50975">
    <property type="entry name" value="ATP_GRASP"/>
    <property type="match status" value="1"/>
</dbReference>
<accession>A0A6C1B1X1</accession>
<keyword evidence="1" id="KW-0067">ATP-binding</keyword>
<dbReference type="KEGG" id="azq:G3580_04575"/>
<evidence type="ECO:0000313" key="4">
    <source>
        <dbReference type="Proteomes" id="UP000501991"/>
    </source>
</evidence>
<organism evidence="3 4">
    <name type="scientific">Nitrogeniibacter mangrovi</name>
    <dbReference type="NCBI Taxonomy" id="2016596"/>
    <lineage>
        <taxon>Bacteria</taxon>
        <taxon>Pseudomonadati</taxon>
        <taxon>Pseudomonadota</taxon>
        <taxon>Betaproteobacteria</taxon>
        <taxon>Rhodocyclales</taxon>
        <taxon>Zoogloeaceae</taxon>
        <taxon>Nitrogeniibacter</taxon>
    </lineage>
</organism>
<dbReference type="Gene3D" id="3.40.50.20">
    <property type="match status" value="1"/>
</dbReference>
<dbReference type="Proteomes" id="UP000501991">
    <property type="component" value="Chromosome"/>
</dbReference>
<dbReference type="GO" id="GO:0005524">
    <property type="term" value="F:ATP binding"/>
    <property type="evidence" value="ECO:0007669"/>
    <property type="project" value="UniProtKB-UniRule"/>
</dbReference>
<evidence type="ECO:0000256" key="1">
    <source>
        <dbReference type="PROSITE-ProRule" id="PRU00409"/>
    </source>
</evidence>
<keyword evidence="4" id="KW-1185">Reference proteome</keyword>
<reference evidence="3 4" key="1">
    <citation type="submission" date="2020-02" db="EMBL/GenBank/DDBJ databases">
        <title>Nitrogenibacter mangrovi gen. nov., sp. nov. isolated from mangrove sediment, a denitrifying betaproteobacterium.</title>
        <authorList>
            <person name="Liao H."/>
            <person name="Tian Y."/>
        </authorList>
    </citation>
    <scope>NUCLEOTIDE SEQUENCE [LARGE SCALE GENOMIC DNA]</scope>
    <source>
        <strain evidence="3 4">M9-3-2</strain>
    </source>
</reference>
<evidence type="ECO:0000313" key="3">
    <source>
        <dbReference type="EMBL" id="QID16979.1"/>
    </source>
</evidence>
<dbReference type="AlphaFoldDB" id="A0A6C1B1X1"/>
<dbReference type="InterPro" id="IPR013815">
    <property type="entry name" value="ATP_grasp_subdomain_1"/>
</dbReference>
<dbReference type="GO" id="GO:0046872">
    <property type="term" value="F:metal ion binding"/>
    <property type="evidence" value="ECO:0007669"/>
    <property type="project" value="InterPro"/>
</dbReference>